<name>A0A917X2M4_9ACTN</name>
<protein>
    <recommendedName>
        <fullName evidence="2">Barstar (barnase inhibitor) domain-containing protein</fullName>
    </recommendedName>
</protein>
<dbReference type="EMBL" id="BMPI01000037">
    <property type="protein sequence ID" value="GGM55453.1"/>
    <property type="molecule type" value="Genomic_DNA"/>
</dbReference>
<accession>A0A917X2M4</accession>
<dbReference type="RefSeq" id="WP_229836046.1">
    <property type="nucleotide sequence ID" value="NZ_BMPI01000037.1"/>
</dbReference>
<dbReference type="Gene3D" id="3.30.370.10">
    <property type="entry name" value="Barstar-like"/>
    <property type="match status" value="1"/>
</dbReference>
<comment type="caution">
    <text evidence="3">The sequence shown here is derived from an EMBL/GenBank/DDBJ whole genome shotgun (WGS) entry which is preliminary data.</text>
</comment>
<comment type="similarity">
    <text evidence="1">Belongs to the barstar family.</text>
</comment>
<proteinExistence type="inferred from homology"/>
<reference evidence="3" key="2">
    <citation type="submission" date="2020-09" db="EMBL/GenBank/DDBJ databases">
        <authorList>
            <person name="Sun Q."/>
            <person name="Ohkuma M."/>
        </authorList>
    </citation>
    <scope>NUCLEOTIDE SEQUENCE</scope>
    <source>
        <strain evidence="3">JCM 19831</strain>
    </source>
</reference>
<dbReference type="SUPFAM" id="SSF52038">
    <property type="entry name" value="Barstar-related"/>
    <property type="match status" value="1"/>
</dbReference>
<dbReference type="InterPro" id="IPR000468">
    <property type="entry name" value="Barstar"/>
</dbReference>
<evidence type="ECO:0000259" key="2">
    <source>
        <dbReference type="Pfam" id="PF01337"/>
    </source>
</evidence>
<gene>
    <name evidence="3" type="ORF">GCM10007977_066430</name>
</gene>
<organism evidence="3 4">
    <name type="scientific">Dactylosporangium sucinum</name>
    <dbReference type="NCBI Taxonomy" id="1424081"/>
    <lineage>
        <taxon>Bacteria</taxon>
        <taxon>Bacillati</taxon>
        <taxon>Actinomycetota</taxon>
        <taxon>Actinomycetes</taxon>
        <taxon>Micromonosporales</taxon>
        <taxon>Micromonosporaceae</taxon>
        <taxon>Dactylosporangium</taxon>
    </lineage>
</organism>
<sequence>MDLPVLVIDGAEFSDFDGFAREFSKLLAGHTWSGNLDAFNDILRGGFGTPEGRWVLRWRHSERSRAALGYAATIDRLEGLLRTAHPSNRAAIRARIERARLSAGPTLFDELVEIINDNDVVLDLH</sequence>
<keyword evidence="4" id="KW-1185">Reference proteome</keyword>
<evidence type="ECO:0000313" key="3">
    <source>
        <dbReference type="EMBL" id="GGM55453.1"/>
    </source>
</evidence>
<evidence type="ECO:0000256" key="1">
    <source>
        <dbReference type="ARBA" id="ARBA00006845"/>
    </source>
</evidence>
<evidence type="ECO:0000313" key="4">
    <source>
        <dbReference type="Proteomes" id="UP000642070"/>
    </source>
</evidence>
<dbReference type="Pfam" id="PF01337">
    <property type="entry name" value="Barstar"/>
    <property type="match status" value="1"/>
</dbReference>
<dbReference type="AlphaFoldDB" id="A0A917X2M4"/>
<dbReference type="Proteomes" id="UP000642070">
    <property type="component" value="Unassembled WGS sequence"/>
</dbReference>
<reference evidence="3" key="1">
    <citation type="journal article" date="2014" name="Int. J. Syst. Evol. Microbiol.">
        <title>Complete genome sequence of Corynebacterium casei LMG S-19264T (=DSM 44701T), isolated from a smear-ripened cheese.</title>
        <authorList>
            <consortium name="US DOE Joint Genome Institute (JGI-PGF)"/>
            <person name="Walter F."/>
            <person name="Albersmeier A."/>
            <person name="Kalinowski J."/>
            <person name="Ruckert C."/>
        </authorList>
    </citation>
    <scope>NUCLEOTIDE SEQUENCE</scope>
    <source>
        <strain evidence="3">JCM 19831</strain>
    </source>
</reference>
<feature type="domain" description="Barstar (barnase inhibitor)" evidence="2">
    <location>
        <begin position="4"/>
        <end position="83"/>
    </location>
</feature>
<dbReference type="InterPro" id="IPR035905">
    <property type="entry name" value="Barstar-like_sf"/>
</dbReference>